<feature type="domain" description="Glycosyl transferase family 1" evidence="3">
    <location>
        <begin position="196"/>
        <end position="346"/>
    </location>
</feature>
<accession>A0A8J3BZ66</accession>
<keyword evidence="6" id="KW-1185">Reference proteome</keyword>
<dbReference type="InterPro" id="IPR050194">
    <property type="entry name" value="Glycosyltransferase_grp1"/>
</dbReference>
<evidence type="ECO:0000313" key="6">
    <source>
        <dbReference type="Proteomes" id="UP000656042"/>
    </source>
</evidence>
<dbReference type="PANTHER" id="PTHR45947">
    <property type="entry name" value="SULFOQUINOVOSYL TRANSFERASE SQD2"/>
    <property type="match status" value="1"/>
</dbReference>
<organism evidence="5 6">
    <name type="scientific">Mangrovihabitans endophyticus</name>
    <dbReference type="NCBI Taxonomy" id="1751298"/>
    <lineage>
        <taxon>Bacteria</taxon>
        <taxon>Bacillati</taxon>
        <taxon>Actinomycetota</taxon>
        <taxon>Actinomycetes</taxon>
        <taxon>Micromonosporales</taxon>
        <taxon>Micromonosporaceae</taxon>
        <taxon>Mangrovihabitans</taxon>
    </lineage>
</organism>
<dbReference type="SUPFAM" id="SSF53756">
    <property type="entry name" value="UDP-Glycosyltransferase/glycogen phosphorylase"/>
    <property type="match status" value="1"/>
</dbReference>
<dbReference type="PANTHER" id="PTHR45947:SF3">
    <property type="entry name" value="SULFOQUINOVOSYL TRANSFERASE SQD2"/>
    <property type="match status" value="1"/>
</dbReference>
<evidence type="ECO:0000256" key="1">
    <source>
        <dbReference type="ARBA" id="ARBA00022676"/>
    </source>
</evidence>
<gene>
    <name evidence="5" type="ORF">GCM10012284_21670</name>
</gene>
<sequence>MRIVRLANFVSARSSGLRTALRNLGEGYQRAGHQSVLIIPGRQRSDEMTSQGRVITLPGAKLPRTGGYRVLAGRRELTRLLDELEPDRIEVSDRSTLRWTGRWARQRGVGSMMVSHESLAGLMGVWGMPARTRLADRLNRYTAEAYDQIVCTTAYAAAEFRRLGVPNLVEVPLGVDLDEFHPSAADAAVRARYARPDELLVVYCSRLSADKRPELAVDTLAALRGTRAPAVLAVAGDGSRRTALAYRAARLPVRFAGHIAERSAVAALLASADVMVAPGPVETFGLAALEALACGTPVVVNAASALPEVVGDAGVAVRGTADAFAEGVRRLMDRPEQERRASARARAELFGWPQAVAGFLRAHGVTAPDSRVPAAPRQAALRPAVPAAAGAWASRGADPA</sequence>
<keyword evidence="2" id="KW-0808">Transferase</keyword>
<protein>
    <submittedName>
        <fullName evidence="5">GDP-mannose-dependent alpha-(1-6)-phosphatidylinositol dimannoside mannosyltransferase</fullName>
    </submittedName>
</protein>
<dbReference type="Gene3D" id="3.40.50.2000">
    <property type="entry name" value="Glycogen Phosphorylase B"/>
    <property type="match status" value="2"/>
</dbReference>
<evidence type="ECO:0000313" key="5">
    <source>
        <dbReference type="EMBL" id="GGK87288.1"/>
    </source>
</evidence>
<dbReference type="InterPro" id="IPR001296">
    <property type="entry name" value="Glyco_trans_1"/>
</dbReference>
<dbReference type="InterPro" id="IPR028098">
    <property type="entry name" value="Glyco_trans_4-like_N"/>
</dbReference>
<dbReference type="Pfam" id="PF00534">
    <property type="entry name" value="Glycos_transf_1"/>
    <property type="match status" value="1"/>
</dbReference>
<keyword evidence="1 5" id="KW-0328">Glycosyltransferase</keyword>
<dbReference type="Pfam" id="PF13579">
    <property type="entry name" value="Glyco_trans_4_4"/>
    <property type="match status" value="1"/>
</dbReference>
<feature type="domain" description="Glycosyltransferase subfamily 4-like N-terminal" evidence="4">
    <location>
        <begin position="16"/>
        <end position="172"/>
    </location>
</feature>
<dbReference type="Proteomes" id="UP000656042">
    <property type="component" value="Unassembled WGS sequence"/>
</dbReference>
<evidence type="ECO:0000256" key="2">
    <source>
        <dbReference type="ARBA" id="ARBA00022679"/>
    </source>
</evidence>
<dbReference type="GO" id="GO:1901137">
    <property type="term" value="P:carbohydrate derivative biosynthetic process"/>
    <property type="evidence" value="ECO:0007669"/>
    <property type="project" value="UniProtKB-ARBA"/>
</dbReference>
<reference evidence="5" key="2">
    <citation type="submission" date="2020-09" db="EMBL/GenBank/DDBJ databases">
        <authorList>
            <person name="Sun Q."/>
            <person name="Zhou Y."/>
        </authorList>
    </citation>
    <scope>NUCLEOTIDE SEQUENCE</scope>
    <source>
        <strain evidence="5">CGMCC 4.7299</strain>
    </source>
</reference>
<evidence type="ECO:0000259" key="3">
    <source>
        <dbReference type="Pfam" id="PF00534"/>
    </source>
</evidence>
<dbReference type="GO" id="GO:0016757">
    <property type="term" value="F:glycosyltransferase activity"/>
    <property type="evidence" value="ECO:0007669"/>
    <property type="project" value="UniProtKB-KW"/>
</dbReference>
<dbReference type="AlphaFoldDB" id="A0A8J3BZ66"/>
<evidence type="ECO:0000259" key="4">
    <source>
        <dbReference type="Pfam" id="PF13579"/>
    </source>
</evidence>
<reference evidence="5" key="1">
    <citation type="journal article" date="2014" name="Int. J. Syst. Evol. Microbiol.">
        <title>Complete genome sequence of Corynebacterium casei LMG S-19264T (=DSM 44701T), isolated from a smear-ripened cheese.</title>
        <authorList>
            <consortium name="US DOE Joint Genome Institute (JGI-PGF)"/>
            <person name="Walter F."/>
            <person name="Albersmeier A."/>
            <person name="Kalinowski J."/>
            <person name="Ruckert C."/>
        </authorList>
    </citation>
    <scope>NUCLEOTIDE SEQUENCE</scope>
    <source>
        <strain evidence="5">CGMCC 4.7299</strain>
    </source>
</reference>
<dbReference type="RefSeq" id="WP_189079004.1">
    <property type="nucleotide sequence ID" value="NZ_BMMX01000006.1"/>
</dbReference>
<comment type="caution">
    <text evidence="5">The sequence shown here is derived from an EMBL/GenBank/DDBJ whole genome shotgun (WGS) entry which is preliminary data.</text>
</comment>
<name>A0A8J3BZ66_9ACTN</name>
<proteinExistence type="predicted"/>
<dbReference type="EMBL" id="BMMX01000006">
    <property type="protein sequence ID" value="GGK87288.1"/>
    <property type="molecule type" value="Genomic_DNA"/>
</dbReference>